<evidence type="ECO:0000313" key="6">
    <source>
        <dbReference type="EMBL" id="SVA23846.1"/>
    </source>
</evidence>
<evidence type="ECO:0000256" key="4">
    <source>
        <dbReference type="ARBA" id="ARBA00022837"/>
    </source>
</evidence>
<dbReference type="PANTHER" id="PTHR42693">
    <property type="entry name" value="ARYLSULFATASE FAMILY MEMBER"/>
    <property type="match status" value="1"/>
</dbReference>
<dbReference type="InterPro" id="IPR000917">
    <property type="entry name" value="Sulfatase_N"/>
</dbReference>
<dbReference type="InterPro" id="IPR017850">
    <property type="entry name" value="Alkaline_phosphatase_core_sf"/>
</dbReference>
<accession>A0A381U6J9</accession>
<dbReference type="GO" id="GO:0004065">
    <property type="term" value="F:arylsulfatase activity"/>
    <property type="evidence" value="ECO:0007669"/>
    <property type="project" value="TreeGrafter"/>
</dbReference>
<dbReference type="CDD" id="cd16143">
    <property type="entry name" value="ARS_like"/>
    <property type="match status" value="1"/>
</dbReference>
<comment type="similarity">
    <text evidence="1">Belongs to the sulfatase family.</text>
</comment>
<evidence type="ECO:0000256" key="2">
    <source>
        <dbReference type="ARBA" id="ARBA00022723"/>
    </source>
</evidence>
<keyword evidence="2" id="KW-0479">Metal-binding</keyword>
<dbReference type="GO" id="GO:0046872">
    <property type="term" value="F:metal ion binding"/>
    <property type="evidence" value="ECO:0007669"/>
    <property type="project" value="UniProtKB-KW"/>
</dbReference>
<evidence type="ECO:0000259" key="5">
    <source>
        <dbReference type="Pfam" id="PF00884"/>
    </source>
</evidence>
<keyword evidence="3" id="KW-0378">Hydrolase</keyword>
<name>A0A381U6J9_9ZZZZ</name>
<dbReference type="PROSITE" id="PS00149">
    <property type="entry name" value="SULFATASE_2"/>
    <property type="match status" value="1"/>
</dbReference>
<dbReference type="EMBL" id="UINC01005836">
    <property type="protein sequence ID" value="SVA23846.1"/>
    <property type="molecule type" value="Genomic_DNA"/>
</dbReference>
<dbReference type="Gene3D" id="3.30.1120.10">
    <property type="match status" value="1"/>
</dbReference>
<gene>
    <name evidence="6" type="ORF">METZ01_LOCUS76700</name>
</gene>
<protein>
    <recommendedName>
        <fullName evidence="5">Sulfatase N-terminal domain-containing protein</fullName>
    </recommendedName>
</protein>
<dbReference type="Pfam" id="PF00884">
    <property type="entry name" value="Sulfatase"/>
    <property type="match status" value="1"/>
</dbReference>
<reference evidence="6" key="1">
    <citation type="submission" date="2018-05" db="EMBL/GenBank/DDBJ databases">
        <authorList>
            <person name="Lanie J.A."/>
            <person name="Ng W.-L."/>
            <person name="Kazmierczak K.M."/>
            <person name="Andrzejewski T.M."/>
            <person name="Davidsen T.M."/>
            <person name="Wayne K.J."/>
            <person name="Tettelin H."/>
            <person name="Glass J.I."/>
            <person name="Rusch D."/>
            <person name="Podicherti R."/>
            <person name="Tsui H.-C.T."/>
            <person name="Winkler M.E."/>
        </authorList>
    </citation>
    <scope>NUCLEOTIDE SEQUENCE</scope>
</reference>
<proteinExistence type="inferred from homology"/>
<dbReference type="PROSITE" id="PS00523">
    <property type="entry name" value="SULFATASE_1"/>
    <property type="match status" value="1"/>
</dbReference>
<dbReference type="PANTHER" id="PTHR42693:SF53">
    <property type="entry name" value="ENDO-4-O-SULFATASE"/>
    <property type="match status" value="1"/>
</dbReference>
<dbReference type="AlphaFoldDB" id="A0A381U6J9"/>
<feature type="domain" description="Sulfatase N-terminal" evidence="5">
    <location>
        <begin position="36"/>
        <end position="386"/>
    </location>
</feature>
<dbReference type="InterPro" id="IPR050738">
    <property type="entry name" value="Sulfatase"/>
</dbReference>
<dbReference type="InterPro" id="IPR024607">
    <property type="entry name" value="Sulfatase_CS"/>
</dbReference>
<keyword evidence="4" id="KW-0106">Calcium</keyword>
<evidence type="ECO:0000256" key="1">
    <source>
        <dbReference type="ARBA" id="ARBA00008779"/>
    </source>
</evidence>
<dbReference type="Gene3D" id="3.40.720.10">
    <property type="entry name" value="Alkaline Phosphatase, subunit A"/>
    <property type="match status" value="1"/>
</dbReference>
<evidence type="ECO:0000256" key="3">
    <source>
        <dbReference type="ARBA" id="ARBA00022801"/>
    </source>
</evidence>
<sequence>MTDSNGMKTCMLFRNFLGAVIGFVLSVSTAHAADKPNVVFILADDLGYGDLSHAGGRAGTPHCDRLAKQGMRFTDSHTTSSVCTPTRYGIVTGRYNWRSTLKSGVLWGLSEPLIAANRLTTPKFLQKNGYHTGVIGKWHLGLGWQMLPNGEKRQAVTGPTKGDGWQIDYGKKVTGGPLAIGFDESFIIPASLDMFPYVYLKNDKPTAWATVTKAFHRPGPCAENFEAINCLRDFAREAGTFIDARAKERNKPFFLYLPLTSPHTPIVPAKRWQGKSDIGKYGDFLMETDWVVGQVLEALDRNKLAKDTIVIFTADNGCSPAAKIPNLIKQGHKPNGDWRGHKADIFEGGHRTPFLVRWPDKVEAGSTSNQTICTTDLFATIADVLGKSDSIPANAAEDSFSFLPALLGQAQAKQRPFTIHHSINGSFAIRHGKWKLALCPGSGGWSAPKPAAAKKNTKLATVQLYDLEKDPAESTNLQAQRPKLVQNLVTTLAKAIKNGRTTPGQIQANEGHPNTFSQKLLTAFPALGQSSTLPRQTDF</sequence>
<organism evidence="6">
    <name type="scientific">marine metagenome</name>
    <dbReference type="NCBI Taxonomy" id="408172"/>
    <lineage>
        <taxon>unclassified sequences</taxon>
        <taxon>metagenomes</taxon>
        <taxon>ecological metagenomes</taxon>
    </lineage>
</organism>
<dbReference type="SUPFAM" id="SSF53649">
    <property type="entry name" value="Alkaline phosphatase-like"/>
    <property type="match status" value="1"/>
</dbReference>